<dbReference type="AlphaFoldDB" id="A0A8E2AR93"/>
<organism evidence="2 3">
    <name type="scientific">Obba rivulosa</name>
    <dbReference type="NCBI Taxonomy" id="1052685"/>
    <lineage>
        <taxon>Eukaryota</taxon>
        <taxon>Fungi</taxon>
        <taxon>Dikarya</taxon>
        <taxon>Basidiomycota</taxon>
        <taxon>Agaricomycotina</taxon>
        <taxon>Agaricomycetes</taxon>
        <taxon>Polyporales</taxon>
        <taxon>Gelatoporiaceae</taxon>
        <taxon>Obba</taxon>
    </lineage>
</organism>
<feature type="compositionally biased region" description="Low complexity" evidence="1">
    <location>
        <begin position="105"/>
        <end position="118"/>
    </location>
</feature>
<feature type="region of interest" description="Disordered" evidence="1">
    <location>
        <begin position="71"/>
        <end position="118"/>
    </location>
</feature>
<name>A0A8E2AR93_9APHY</name>
<gene>
    <name evidence="2" type="ORF">OBBRIDRAFT_794508</name>
</gene>
<evidence type="ECO:0000313" key="3">
    <source>
        <dbReference type="Proteomes" id="UP000250043"/>
    </source>
</evidence>
<dbReference type="Proteomes" id="UP000250043">
    <property type="component" value="Unassembled WGS sequence"/>
</dbReference>
<keyword evidence="3" id="KW-1185">Reference proteome</keyword>
<dbReference type="EMBL" id="KV722433">
    <property type="protein sequence ID" value="OCH89151.1"/>
    <property type="molecule type" value="Genomic_DNA"/>
</dbReference>
<evidence type="ECO:0000256" key="1">
    <source>
        <dbReference type="SAM" id="MobiDB-lite"/>
    </source>
</evidence>
<sequence length="118" mass="12846">MLSAQADAQLLAAMLRTSHHRDGQHNQIASVTALLLSSSGVGLSSSMTESKRYLSYGRDPKLCAHLHQCRRQGTPVHPGSQHPRRPRDHLRGVPLQDWLGLARKSPSTPSCRSSSTAS</sequence>
<reference evidence="2 3" key="1">
    <citation type="submission" date="2016-07" db="EMBL/GenBank/DDBJ databases">
        <title>Draft genome of the white-rot fungus Obba rivulosa 3A-2.</title>
        <authorList>
            <consortium name="DOE Joint Genome Institute"/>
            <person name="Miettinen O."/>
            <person name="Riley R."/>
            <person name="Acob R."/>
            <person name="Barry K."/>
            <person name="Cullen D."/>
            <person name="De Vries R."/>
            <person name="Hainaut M."/>
            <person name="Hatakka A."/>
            <person name="Henrissat B."/>
            <person name="Hilden K."/>
            <person name="Kuo R."/>
            <person name="Labutti K."/>
            <person name="Lipzen A."/>
            <person name="Makela M.R."/>
            <person name="Sandor L."/>
            <person name="Spatafora J.W."/>
            <person name="Grigoriev I.V."/>
            <person name="Hibbett D.S."/>
        </authorList>
    </citation>
    <scope>NUCLEOTIDE SEQUENCE [LARGE SCALE GENOMIC DNA]</scope>
    <source>
        <strain evidence="2 3">3A-2</strain>
    </source>
</reference>
<proteinExistence type="predicted"/>
<accession>A0A8E2AR93</accession>
<protein>
    <submittedName>
        <fullName evidence="2">Uncharacterized protein</fullName>
    </submittedName>
</protein>
<evidence type="ECO:0000313" key="2">
    <source>
        <dbReference type="EMBL" id="OCH89151.1"/>
    </source>
</evidence>